<evidence type="ECO:0000256" key="1">
    <source>
        <dbReference type="SAM" id="Phobius"/>
    </source>
</evidence>
<protein>
    <recommendedName>
        <fullName evidence="4">Transmembrane protein</fullName>
    </recommendedName>
</protein>
<evidence type="ECO:0008006" key="4">
    <source>
        <dbReference type="Google" id="ProtNLM"/>
    </source>
</evidence>
<comment type="caution">
    <text evidence="2">The sequence shown here is derived from an EMBL/GenBank/DDBJ whole genome shotgun (WGS) entry which is preliminary data.</text>
</comment>
<keyword evidence="3" id="KW-1185">Reference proteome</keyword>
<proteinExistence type="predicted"/>
<dbReference type="AlphaFoldDB" id="A0A265UTM3"/>
<accession>A0A265UTM3</accession>
<evidence type="ECO:0000313" key="3">
    <source>
        <dbReference type="Proteomes" id="UP000216840"/>
    </source>
</evidence>
<evidence type="ECO:0000313" key="2">
    <source>
        <dbReference type="EMBL" id="OZV68659.1"/>
    </source>
</evidence>
<dbReference type="OrthoDB" id="556365at2"/>
<keyword evidence="1" id="KW-1133">Transmembrane helix</keyword>
<dbReference type="RefSeq" id="WP_094968425.1">
    <property type="nucleotide sequence ID" value="NZ_NGJN01000004.1"/>
</dbReference>
<feature type="transmembrane region" description="Helical" evidence="1">
    <location>
        <begin position="61"/>
        <end position="82"/>
    </location>
</feature>
<gene>
    <name evidence="2" type="ORF">CA834_09350</name>
</gene>
<name>A0A265UTM3_9FLAO</name>
<dbReference type="EMBL" id="NGJN01000004">
    <property type="protein sequence ID" value="OZV68659.1"/>
    <property type="molecule type" value="Genomic_DNA"/>
</dbReference>
<keyword evidence="1" id="KW-0812">Transmembrane</keyword>
<keyword evidence="1" id="KW-0472">Membrane</keyword>
<feature type="transmembrane region" description="Helical" evidence="1">
    <location>
        <begin position="94"/>
        <end position="118"/>
    </location>
</feature>
<reference evidence="2 3" key="1">
    <citation type="submission" date="2017-05" db="EMBL/GenBank/DDBJ databases">
        <title>The draft genome sequence of Idiomarina salinarum WNB302.</title>
        <authorList>
            <person name="Sun Y."/>
            <person name="Chen B."/>
            <person name="Du Z."/>
        </authorList>
    </citation>
    <scope>NUCLEOTIDE SEQUENCE [LARGE SCALE GENOMIC DNA]</scope>
    <source>
        <strain evidence="2 3">WNB302</strain>
    </source>
</reference>
<sequence>MDELTETGNEKSMVDISDVSFSNKDLKSRVDVKPLKGGGTNFKTHVLIKSSDSKLMYKPSYGIAIFCFIFLAIGLGLLFLMFRGLIIQDSSADIPVLLLLIVGGVFTMAGLLMFYHFYKPIVFDKTSGFYLKGYNTNNATTKKSKTSEQIALNTVVALQIIGENVRGSKSSFNSFELNLVLKDGSRKNIVDHGSLKSIVDDADLLSTFLDIPIWHAKSNEED</sequence>
<organism evidence="2 3">
    <name type="scientific">Winogradskyella aurantia</name>
    <dbReference type="NCBI Taxonomy" id="1915063"/>
    <lineage>
        <taxon>Bacteria</taxon>
        <taxon>Pseudomonadati</taxon>
        <taxon>Bacteroidota</taxon>
        <taxon>Flavobacteriia</taxon>
        <taxon>Flavobacteriales</taxon>
        <taxon>Flavobacteriaceae</taxon>
        <taxon>Winogradskyella</taxon>
    </lineage>
</organism>
<dbReference type="Proteomes" id="UP000216840">
    <property type="component" value="Unassembled WGS sequence"/>
</dbReference>